<gene>
    <name evidence="2" type="ORF">HID58_074201</name>
</gene>
<keyword evidence="3" id="KW-1185">Reference proteome</keyword>
<reference evidence="2 3" key="1">
    <citation type="submission" date="2021-05" db="EMBL/GenBank/DDBJ databases">
        <title>Genome Assembly of Synthetic Allotetraploid Brassica napus Reveals Homoeologous Exchanges between Subgenomes.</title>
        <authorList>
            <person name="Davis J.T."/>
        </authorList>
    </citation>
    <scope>NUCLEOTIDE SEQUENCE [LARGE SCALE GENOMIC DNA]</scope>
    <source>
        <strain evidence="3">cv. Da-Ae</strain>
        <tissue evidence="2">Seedling</tissue>
    </source>
</reference>
<feature type="transmembrane region" description="Helical" evidence="1">
    <location>
        <begin position="36"/>
        <end position="58"/>
    </location>
</feature>
<name>A0ABQ7YHF8_BRANA</name>
<evidence type="ECO:0000313" key="3">
    <source>
        <dbReference type="Proteomes" id="UP000824890"/>
    </source>
</evidence>
<comment type="caution">
    <text evidence="2">The sequence shown here is derived from an EMBL/GenBank/DDBJ whole genome shotgun (WGS) entry which is preliminary data.</text>
</comment>
<evidence type="ECO:0000313" key="2">
    <source>
        <dbReference type="EMBL" id="KAH0867179.1"/>
    </source>
</evidence>
<proteinExistence type="predicted"/>
<keyword evidence="1" id="KW-1133">Transmembrane helix</keyword>
<keyword evidence="1" id="KW-0812">Transmembrane</keyword>
<protein>
    <submittedName>
        <fullName evidence="2">Uncharacterized protein</fullName>
    </submittedName>
</protein>
<dbReference type="Proteomes" id="UP000824890">
    <property type="component" value="Unassembled WGS sequence"/>
</dbReference>
<dbReference type="EMBL" id="JAGKQM010000017">
    <property type="protein sequence ID" value="KAH0867179.1"/>
    <property type="molecule type" value="Genomic_DNA"/>
</dbReference>
<sequence>RKHGKPHQEFVKSLCTYKDIFELKTESKYLPCSMRCMILAIGEIVQAIGCLTVLPAIITTRPMDRIVSISFFVWDYTDDKKGHWVTQDEAYSPVKENVARGNQVKHA</sequence>
<feature type="non-terminal residue" evidence="2">
    <location>
        <position position="1"/>
    </location>
</feature>
<evidence type="ECO:0000256" key="1">
    <source>
        <dbReference type="SAM" id="Phobius"/>
    </source>
</evidence>
<accession>A0ABQ7YHF8</accession>
<keyword evidence="1" id="KW-0472">Membrane</keyword>
<organism evidence="2 3">
    <name type="scientific">Brassica napus</name>
    <name type="common">Rape</name>
    <dbReference type="NCBI Taxonomy" id="3708"/>
    <lineage>
        <taxon>Eukaryota</taxon>
        <taxon>Viridiplantae</taxon>
        <taxon>Streptophyta</taxon>
        <taxon>Embryophyta</taxon>
        <taxon>Tracheophyta</taxon>
        <taxon>Spermatophyta</taxon>
        <taxon>Magnoliopsida</taxon>
        <taxon>eudicotyledons</taxon>
        <taxon>Gunneridae</taxon>
        <taxon>Pentapetalae</taxon>
        <taxon>rosids</taxon>
        <taxon>malvids</taxon>
        <taxon>Brassicales</taxon>
        <taxon>Brassicaceae</taxon>
        <taxon>Brassiceae</taxon>
        <taxon>Brassica</taxon>
    </lineage>
</organism>